<dbReference type="FunFam" id="3.30.565.10:FF:000010">
    <property type="entry name" value="Sensor histidine kinase RcsC"/>
    <property type="match status" value="1"/>
</dbReference>
<feature type="domain" description="PAS" evidence="13">
    <location>
        <begin position="932"/>
        <end position="1004"/>
    </location>
</feature>
<accession>A0A1U7J3A2</accession>
<dbReference type="InterPro" id="IPR013656">
    <property type="entry name" value="PAS_4"/>
</dbReference>
<dbReference type="SMART" id="SM00086">
    <property type="entry name" value="PAC"/>
    <property type="match status" value="5"/>
</dbReference>
<dbReference type="Gene3D" id="3.30.450.40">
    <property type="match status" value="2"/>
</dbReference>
<keyword evidence="6 15" id="KW-0418">Kinase</keyword>
<dbReference type="PANTHER" id="PTHR43547">
    <property type="entry name" value="TWO-COMPONENT HISTIDINE KINASE"/>
    <property type="match status" value="1"/>
</dbReference>
<dbReference type="InterPro" id="IPR004358">
    <property type="entry name" value="Sig_transdc_His_kin-like_C"/>
</dbReference>
<keyword evidence="16" id="KW-1185">Reference proteome</keyword>
<dbReference type="SMART" id="SM00388">
    <property type="entry name" value="HisKA"/>
    <property type="match status" value="1"/>
</dbReference>
<evidence type="ECO:0000256" key="9">
    <source>
        <dbReference type="PROSITE-ProRule" id="PRU00169"/>
    </source>
</evidence>
<keyword evidence="4 9" id="KW-0597">Phosphoprotein</keyword>
<dbReference type="SUPFAM" id="SSF55781">
    <property type="entry name" value="GAF domain-like"/>
    <property type="match status" value="2"/>
</dbReference>
<dbReference type="CDD" id="cd21631">
    <property type="entry name" value="RHH_CopG_NikR-like"/>
    <property type="match status" value="1"/>
</dbReference>
<dbReference type="InterPro" id="IPR003661">
    <property type="entry name" value="HisK_dim/P_dom"/>
</dbReference>
<comment type="catalytic activity">
    <reaction evidence="1">
        <text>ATP + protein L-histidine = ADP + protein N-phospho-L-histidine.</text>
        <dbReference type="EC" id="2.7.13.3"/>
    </reaction>
</comment>
<dbReference type="Gene3D" id="1.10.287.130">
    <property type="match status" value="1"/>
</dbReference>
<dbReference type="InterPro" id="IPR005467">
    <property type="entry name" value="His_kinase_dom"/>
</dbReference>
<feature type="domain" description="PAC" evidence="14">
    <location>
        <begin position="879"/>
        <end position="931"/>
    </location>
</feature>
<evidence type="ECO:0000256" key="1">
    <source>
        <dbReference type="ARBA" id="ARBA00000085"/>
    </source>
</evidence>
<feature type="domain" description="Histidine kinase" evidence="11">
    <location>
        <begin position="1395"/>
        <end position="1613"/>
    </location>
</feature>
<dbReference type="CDD" id="cd16922">
    <property type="entry name" value="HATPase_EvgS-ArcB-TorS-like"/>
    <property type="match status" value="1"/>
</dbReference>
<comment type="similarity">
    <text evidence="2">In the N-terminal section; belongs to the phytochrome family.</text>
</comment>
<dbReference type="EC" id="2.7.13.3" evidence="3"/>
<keyword evidence="5" id="KW-0808">Transferase</keyword>
<dbReference type="SUPFAM" id="SSF52172">
    <property type="entry name" value="CheY-like"/>
    <property type="match status" value="1"/>
</dbReference>
<evidence type="ECO:0000259" key="12">
    <source>
        <dbReference type="PROSITE" id="PS50110"/>
    </source>
</evidence>
<feature type="domain" description="PAS" evidence="13">
    <location>
        <begin position="1075"/>
        <end position="1130"/>
    </location>
</feature>
<keyword evidence="10" id="KW-0175">Coiled coil</keyword>
<dbReference type="InterPro" id="IPR003594">
    <property type="entry name" value="HATPase_dom"/>
</dbReference>
<dbReference type="Gene3D" id="2.10.70.100">
    <property type="match status" value="2"/>
</dbReference>
<evidence type="ECO:0000259" key="13">
    <source>
        <dbReference type="PROSITE" id="PS50112"/>
    </source>
</evidence>
<dbReference type="InterPro" id="IPR000700">
    <property type="entry name" value="PAS-assoc_C"/>
</dbReference>
<dbReference type="PANTHER" id="PTHR43547:SF2">
    <property type="entry name" value="HYBRID SIGNAL TRANSDUCTION HISTIDINE KINASE C"/>
    <property type="match status" value="1"/>
</dbReference>
<dbReference type="PROSITE" id="PS50112">
    <property type="entry name" value="PAS"/>
    <property type="match status" value="5"/>
</dbReference>
<dbReference type="Proteomes" id="UP000185557">
    <property type="component" value="Unassembled WGS sequence"/>
</dbReference>
<dbReference type="InterPro" id="IPR029016">
    <property type="entry name" value="GAF-like_dom_sf"/>
</dbReference>
<dbReference type="EMBL" id="MRCG01000012">
    <property type="protein sequence ID" value="OKH46674.1"/>
    <property type="molecule type" value="Genomic_DNA"/>
</dbReference>
<evidence type="ECO:0000256" key="10">
    <source>
        <dbReference type="SAM" id="Coils"/>
    </source>
</evidence>
<reference evidence="15 16" key="1">
    <citation type="submission" date="2016-11" db="EMBL/GenBank/DDBJ databases">
        <title>Draft Genome Sequences of Nine Cyanobacterial Strains from Diverse Habitats.</title>
        <authorList>
            <person name="Zhu T."/>
            <person name="Hou S."/>
            <person name="Lu X."/>
            <person name="Hess W.R."/>
        </authorList>
    </citation>
    <scope>NUCLEOTIDE SEQUENCE [LARGE SCALE GENOMIC DNA]</scope>
    <source>
        <strain evidence="15 16">NIES-30</strain>
    </source>
</reference>
<dbReference type="GO" id="GO:0000155">
    <property type="term" value="F:phosphorelay sensor kinase activity"/>
    <property type="evidence" value="ECO:0007669"/>
    <property type="project" value="InterPro"/>
</dbReference>
<evidence type="ECO:0000256" key="4">
    <source>
        <dbReference type="ARBA" id="ARBA00022553"/>
    </source>
</evidence>
<dbReference type="SMART" id="SM00387">
    <property type="entry name" value="HATPase_c"/>
    <property type="match status" value="1"/>
</dbReference>
<dbReference type="Pfam" id="PF01590">
    <property type="entry name" value="GAF"/>
    <property type="match status" value="2"/>
</dbReference>
<evidence type="ECO:0000313" key="16">
    <source>
        <dbReference type="Proteomes" id="UP000185557"/>
    </source>
</evidence>
<sequence length="1760" mass="196840">MKRNASGKFVNNWEQETKHRVSLSLTPTAWRSLDQAAQQRGISRSEVIEQFARSLEAADATGSDGENAQIVRLQTQLLELQQQNRLREERLANSPDQAERATEGKVAAVLERITDAFVAFDRHWHYTYVNQAAAQILHKTPEDLVGKHVWNDVFPHLVGGAAYEAMQRAIAEQVPVAWEEFGEPVQCWLEARAYPSAEGLTVYFRDVTDRKQAEVEREQLLRDLETERAQFEAVLRQMPAGVLIAEASSNRLVLANEQAKQIIGYDFEQSYELEDYEPITPFTAFRPEGQQYAPHEYPLPRSLRAGEVVIHEEMELRYEDGKRTVITVSSTPILDKQGQILAAAVVLQDITEHQQTESLLRQQAEDLENQQKWLEAVLNLMPTPTTFIDPETAKVIFANRIANELAGGDLPKHKSLEEYANAYYCTDAQGDRIAIDQMPAVLLARGERLQSVEMNWHTPGGVRATLCWGEIMPAMYGHPAIGIVMFQDVTRLKQIEANLRQAEERLHLALSSAQMVAWDVNLETEQVVCSPNAEEVWGMQVGTADEFRACIHPDDRPLLRQATAEALMGDRVFAQEYRVIAANGEVRWLKGQGQIYLNESGQAVRMAGVSLNISDRKHIEANREALLAELQRKEQQQQFLIELNDAARTLQDSEEIVWQVVSATGKHFNVTRCAYGEIDAAQEHVTVDRDYCDGVVSVVGAHRMDLFGAEIIAELKQGKTIVVDDVDRDPRTAGASAAAFAAIETKSLLCVPLVKRGRFVALLVLHHAMPRPWTADNVAMMERIAEKTWLAVERSRAEADLRESEARLQLALNIGRMGTWEWDMQTDSIRWSARHFTILGFQPDECVPSYERWASRVHPDDLPSAKAKLQQAIDERTEYYQEYRLRWPDGTIRWVESRGQFAYDIQGHPKQSIGAVIDITERKQAEQALHQALQKLNFHVENTPMAVVEWDSDFRVIRWSAGAERILGWQAEEILGKTLTEIPFVYEDDLESVTDVCHRLVYGKEPHIFSYNRNYTKDRAVVHCEWYNSSLKDESGQMTSVLSLVLDVTDRKLAEQEREQLLGRERAARSQAEAAQQQLATIVDTSPVGLALLDSEQRFIAINDALAEINGLPRAYHLGKSIQELFGQTDPAMVEVVRQVYATGQPFISPNLPINVPGRDDHRPGYYNVYYMPTVDSNQRVEGLLASVVDVTERVKLERAQQYLAESSAVLASSLDYQTTLEQVAQLTVPELADWCTVHIVEENGAIDQIAVAHADPAKLEWAEQIRDKYPLDKNAERGAALTLRTGQPDFIPEIPDELLIHAAKDPEHLEILRQVGFSSAMTVALRSQDRIIGAISFISAESGRRYAAADLQLAEELAQRASLAIENAQLYQAAQRDRTKAEAANRIKDEFLAVLSHELRSPLNPILGWVTILRSKQLDAARADQALETIERNAKLQAQLIEDLLDVSRILQGKLTLTVAPVNLVTTIEAAAETVRLAAEAKRIQMQTTLNAIEGQVLGDTNRLQQVIWNLLSNAVKFTPAGGHVSITLEQVDTYAQIRVSDTGKGIHPDFLPHVFDYFRQEDGTTTRQFGGLGLGLAIVRQLTELHGGLVSADSPGQDLGATFTVRLPLTLVRQNQPSPVKPLDKATDLTGLQILVVDDEADMRELASFILTQAGAQVATAASAMQALSRLNQSVPDLLLCDVGMPEMNGYALIQQIRQRRPDQGGNLPAIALTAYAGEINQQHALDAGFQLHLAKPIEPDRLVRTIATLVKPPPPEC</sequence>
<dbReference type="SUPFAM" id="SSF55785">
    <property type="entry name" value="PYP-like sensor domain (PAS domain)"/>
    <property type="match status" value="6"/>
</dbReference>
<dbReference type="Pfam" id="PF00072">
    <property type="entry name" value="Response_reg"/>
    <property type="match status" value="1"/>
</dbReference>
<evidence type="ECO:0000256" key="8">
    <source>
        <dbReference type="ARBA" id="ARBA00074306"/>
    </source>
</evidence>
<dbReference type="SUPFAM" id="SSF55874">
    <property type="entry name" value="ATPase domain of HSP90 chaperone/DNA topoisomerase II/histidine kinase"/>
    <property type="match status" value="1"/>
</dbReference>
<dbReference type="STRING" id="549789.NIES30_16420"/>
<dbReference type="FunFam" id="3.30.450.40:FF:000035">
    <property type="entry name" value="PAS sensor protein"/>
    <property type="match status" value="1"/>
</dbReference>
<dbReference type="InterPro" id="IPR036097">
    <property type="entry name" value="HisK_dim/P_sf"/>
</dbReference>
<protein>
    <recommendedName>
        <fullName evidence="8">Circadian input-output histidine kinase CikA</fullName>
        <ecNumber evidence="3">2.7.13.3</ecNumber>
    </recommendedName>
</protein>
<dbReference type="RefSeq" id="WP_073609504.1">
    <property type="nucleotide sequence ID" value="NZ_MRCG01000012.1"/>
</dbReference>
<feature type="domain" description="Response regulatory" evidence="12">
    <location>
        <begin position="1635"/>
        <end position="1753"/>
    </location>
</feature>
<gene>
    <name evidence="15" type="ORF">NIES30_16420</name>
</gene>
<dbReference type="PROSITE" id="PS50110">
    <property type="entry name" value="RESPONSE_REGULATORY"/>
    <property type="match status" value="1"/>
</dbReference>
<evidence type="ECO:0000256" key="3">
    <source>
        <dbReference type="ARBA" id="ARBA00012438"/>
    </source>
</evidence>
<feature type="coiled-coil region" evidence="10">
    <location>
        <begin position="63"/>
        <end position="90"/>
    </location>
</feature>
<dbReference type="NCBIfam" id="TIGR00229">
    <property type="entry name" value="sensory_box"/>
    <property type="match status" value="5"/>
</dbReference>
<feature type="domain" description="PAC" evidence="14">
    <location>
        <begin position="1002"/>
        <end position="1060"/>
    </location>
</feature>
<dbReference type="Gene3D" id="3.30.450.20">
    <property type="entry name" value="PAS domain"/>
    <property type="match status" value="7"/>
</dbReference>
<dbReference type="Pfam" id="PF08448">
    <property type="entry name" value="PAS_4"/>
    <property type="match status" value="4"/>
</dbReference>
<evidence type="ECO:0000256" key="5">
    <source>
        <dbReference type="ARBA" id="ARBA00022679"/>
    </source>
</evidence>
<dbReference type="CDD" id="cd00130">
    <property type="entry name" value="PAS"/>
    <property type="match status" value="4"/>
</dbReference>
<dbReference type="PROSITE" id="PS50113">
    <property type="entry name" value="PAC"/>
    <property type="match status" value="4"/>
</dbReference>
<feature type="coiled-coil region" evidence="10">
    <location>
        <begin position="616"/>
        <end position="643"/>
    </location>
</feature>
<feature type="domain" description="PAS" evidence="13">
    <location>
        <begin position="227"/>
        <end position="269"/>
    </location>
</feature>
<feature type="domain" description="PAS" evidence="13">
    <location>
        <begin position="102"/>
        <end position="173"/>
    </location>
</feature>
<proteinExistence type="inferred from homology"/>
<dbReference type="InterPro" id="IPR011006">
    <property type="entry name" value="CheY-like_superfamily"/>
</dbReference>
<name>A0A1U7J3A2_9CYAN</name>
<dbReference type="InterPro" id="IPR001789">
    <property type="entry name" value="Sig_transdc_resp-reg_receiver"/>
</dbReference>
<dbReference type="PROSITE" id="PS50109">
    <property type="entry name" value="HIS_KIN"/>
    <property type="match status" value="1"/>
</dbReference>
<dbReference type="InterPro" id="IPR003018">
    <property type="entry name" value="GAF"/>
</dbReference>
<evidence type="ECO:0000313" key="15">
    <source>
        <dbReference type="EMBL" id="OKH46674.1"/>
    </source>
</evidence>
<dbReference type="SUPFAM" id="SSF47384">
    <property type="entry name" value="Homodimeric domain of signal transducing histidine kinase"/>
    <property type="match status" value="1"/>
</dbReference>
<comment type="caution">
    <text evidence="15">The sequence shown here is derived from an EMBL/GenBank/DDBJ whole genome shotgun (WGS) entry which is preliminary data.</text>
</comment>
<evidence type="ECO:0000256" key="6">
    <source>
        <dbReference type="ARBA" id="ARBA00022777"/>
    </source>
</evidence>
<feature type="domain" description="PAS" evidence="13">
    <location>
        <begin position="804"/>
        <end position="876"/>
    </location>
</feature>
<evidence type="ECO:0000256" key="7">
    <source>
        <dbReference type="ARBA" id="ARBA00023012"/>
    </source>
</evidence>
<dbReference type="Gene3D" id="3.30.565.10">
    <property type="entry name" value="Histidine kinase-like ATPase, C-terminal domain"/>
    <property type="match status" value="1"/>
</dbReference>
<dbReference type="InterPro" id="IPR035965">
    <property type="entry name" value="PAS-like_dom_sf"/>
</dbReference>
<feature type="coiled-coil region" evidence="10">
    <location>
        <begin position="210"/>
        <end position="237"/>
    </location>
</feature>
<dbReference type="InterPro" id="IPR013655">
    <property type="entry name" value="PAS_fold_3"/>
</dbReference>
<dbReference type="CDD" id="cd00082">
    <property type="entry name" value="HisKA"/>
    <property type="match status" value="1"/>
</dbReference>
<dbReference type="OrthoDB" id="5555607at2"/>
<dbReference type="InterPro" id="IPR001610">
    <property type="entry name" value="PAC"/>
</dbReference>
<dbReference type="InterPro" id="IPR000014">
    <property type="entry name" value="PAS"/>
</dbReference>
<dbReference type="PRINTS" id="PR00344">
    <property type="entry name" value="BCTRLSENSOR"/>
</dbReference>
<evidence type="ECO:0000259" key="14">
    <source>
        <dbReference type="PROSITE" id="PS50113"/>
    </source>
</evidence>
<dbReference type="SMART" id="SM00091">
    <property type="entry name" value="PAS"/>
    <property type="match status" value="7"/>
</dbReference>
<feature type="modified residue" description="4-aspartylphosphate" evidence="9">
    <location>
        <position position="1684"/>
    </location>
</feature>
<dbReference type="SMART" id="SM00065">
    <property type="entry name" value="GAF"/>
    <property type="match status" value="2"/>
</dbReference>
<feature type="domain" description="PAC" evidence="14">
    <location>
        <begin position="573"/>
        <end position="625"/>
    </location>
</feature>
<dbReference type="SMART" id="SM00448">
    <property type="entry name" value="REC"/>
    <property type="match status" value="1"/>
</dbReference>
<evidence type="ECO:0000256" key="2">
    <source>
        <dbReference type="ARBA" id="ARBA00006402"/>
    </source>
</evidence>
<dbReference type="Pfam" id="PF00512">
    <property type="entry name" value="HisKA"/>
    <property type="match status" value="1"/>
</dbReference>
<organism evidence="15 16">
    <name type="scientific">Phormidium tenue NIES-30</name>
    <dbReference type="NCBI Taxonomy" id="549789"/>
    <lineage>
        <taxon>Bacteria</taxon>
        <taxon>Bacillati</taxon>
        <taxon>Cyanobacteriota</taxon>
        <taxon>Cyanophyceae</taxon>
        <taxon>Oscillatoriophycideae</taxon>
        <taxon>Oscillatoriales</taxon>
        <taxon>Oscillatoriaceae</taxon>
        <taxon>Phormidium</taxon>
    </lineage>
</organism>
<evidence type="ECO:0000259" key="11">
    <source>
        <dbReference type="PROSITE" id="PS50109"/>
    </source>
</evidence>
<feature type="domain" description="PAC" evidence="14">
    <location>
        <begin position="310"/>
        <end position="362"/>
    </location>
</feature>
<keyword evidence="7" id="KW-0902">Two-component regulatory system</keyword>
<dbReference type="CDD" id="cd17580">
    <property type="entry name" value="REC_2_DhkD-like"/>
    <property type="match status" value="1"/>
</dbReference>
<dbReference type="Pfam" id="PF08447">
    <property type="entry name" value="PAS_3"/>
    <property type="match status" value="2"/>
</dbReference>
<dbReference type="Gene3D" id="3.40.50.2300">
    <property type="match status" value="1"/>
</dbReference>
<dbReference type="Pfam" id="PF02518">
    <property type="entry name" value="HATPase_c"/>
    <property type="match status" value="1"/>
</dbReference>
<dbReference type="InterPro" id="IPR036890">
    <property type="entry name" value="HATPase_C_sf"/>
</dbReference>